<dbReference type="PROSITE" id="PS50195">
    <property type="entry name" value="PX"/>
    <property type="match status" value="1"/>
</dbReference>
<dbReference type="InterPro" id="IPR004012">
    <property type="entry name" value="Run_dom"/>
</dbReference>
<comment type="caution">
    <text evidence="5">The sequence shown here is derived from an EMBL/GenBank/DDBJ whole genome shotgun (WGS) entry which is preliminary data.</text>
</comment>
<feature type="region of interest" description="Disordered" evidence="2">
    <location>
        <begin position="174"/>
        <end position="317"/>
    </location>
</feature>
<dbReference type="Gene3D" id="3.30.1520.10">
    <property type="entry name" value="Phox-like domain"/>
    <property type="match status" value="1"/>
</dbReference>
<dbReference type="Pfam" id="PF02759">
    <property type="entry name" value="RUN"/>
    <property type="match status" value="1"/>
</dbReference>
<name>A0ABD0LS80_9CAEN</name>
<dbReference type="PANTHER" id="PTHR47194">
    <property type="entry name" value="SORTING NEXIN-29-RELATED"/>
    <property type="match status" value="1"/>
</dbReference>
<evidence type="ECO:0000256" key="1">
    <source>
        <dbReference type="SAM" id="Coils"/>
    </source>
</evidence>
<dbReference type="InterPro" id="IPR037916">
    <property type="entry name" value="SNX29_PX"/>
</dbReference>
<feature type="domain" description="PX" evidence="3">
    <location>
        <begin position="601"/>
        <end position="718"/>
    </location>
</feature>
<evidence type="ECO:0000259" key="3">
    <source>
        <dbReference type="PROSITE" id="PS50195"/>
    </source>
</evidence>
<feature type="non-terminal residue" evidence="5">
    <location>
        <position position="1"/>
    </location>
</feature>
<organism evidence="5 6">
    <name type="scientific">Batillaria attramentaria</name>
    <dbReference type="NCBI Taxonomy" id="370345"/>
    <lineage>
        <taxon>Eukaryota</taxon>
        <taxon>Metazoa</taxon>
        <taxon>Spiralia</taxon>
        <taxon>Lophotrochozoa</taxon>
        <taxon>Mollusca</taxon>
        <taxon>Gastropoda</taxon>
        <taxon>Caenogastropoda</taxon>
        <taxon>Sorbeoconcha</taxon>
        <taxon>Cerithioidea</taxon>
        <taxon>Batillariidae</taxon>
        <taxon>Batillaria</taxon>
    </lineage>
</organism>
<dbReference type="Proteomes" id="UP001519460">
    <property type="component" value="Unassembled WGS sequence"/>
</dbReference>
<keyword evidence="6" id="KW-1185">Reference proteome</keyword>
<evidence type="ECO:0000313" key="5">
    <source>
        <dbReference type="EMBL" id="KAK7502006.1"/>
    </source>
</evidence>
<feature type="compositionally biased region" description="Low complexity" evidence="2">
    <location>
        <begin position="228"/>
        <end position="259"/>
    </location>
</feature>
<dbReference type="PROSITE" id="PS50826">
    <property type="entry name" value="RUN"/>
    <property type="match status" value="1"/>
</dbReference>
<dbReference type="SMART" id="SM00312">
    <property type="entry name" value="PX"/>
    <property type="match status" value="1"/>
</dbReference>
<dbReference type="AlphaFoldDB" id="A0ABD0LS80"/>
<dbReference type="InterPro" id="IPR037213">
    <property type="entry name" value="Run_dom_sf"/>
</dbReference>
<dbReference type="EMBL" id="JACVVK020000028">
    <property type="protein sequence ID" value="KAK7502006.1"/>
    <property type="molecule type" value="Genomic_DNA"/>
</dbReference>
<dbReference type="InterPro" id="IPR047329">
    <property type="entry name" value="RUN_SNX29"/>
</dbReference>
<evidence type="ECO:0000259" key="4">
    <source>
        <dbReference type="PROSITE" id="PS50826"/>
    </source>
</evidence>
<sequence length="718" mass="80045">CQVRFGGRSELATDSDSRVSCLCATWEAALQHGMKKNNKALSALRHMTERAGLGKMTDFFHEVKNLDTEPAFWQYVKEHLTKHEVQRFNTLKHINTDTGRGRAWLRACLNEHSLERYMHMLIEKEELFSQYYHDWAFMCDQERNSMLPTMAAGLGSILFAITVDRPELNKAYQNPIHVGNGGEVTISGTTDDEPRAVIAGDASPTGEIAGNKVFDDDDSSETRPRRQSSLNSTSSSVASEDKYSSSTSQTNHHNSTSESAETGVGEQGKPPTDLSQSSGVTGSMDSVDISRPVLQPQSSLAGSTSVMSGSSIGRISSTSSVTSFDADVGVCIMSAGDPSHDLDMIPVSHASSSGDNIHSDNSSDMSVFSRGDVDSAVLALAVAQRGLESARTDGDGGISESAMEKAHQFMTHEELRQAVVAMMIRKDEVEEQNRSLQALLEQEMDNSSMLRADIAELKHVQAKREEADEAKISNENELLKHQLKKYVNAVQLLRTEGANKEDGIGIKLDEPQPSMPPPKPAIDYSHEASEYEQKLIQVAEMHGELMEFNEMLHRQLNAKEAVLRQLRQELVTLRGPLPYDDRHLEESVSASLENLSIQGRTLINIWIPSAFLRGSSSDQYHVYQVYIRIKDEEWNVFRRYSQFLDLHTRLKKVYPIVNKYEFPPKKTVGSKDARVVEARRLGFQKYLRNVINLLQEKNPELSADTCKSRLVSLLPFFG</sequence>
<dbReference type="SMART" id="SM00593">
    <property type="entry name" value="RUN"/>
    <property type="match status" value="1"/>
</dbReference>
<feature type="coiled-coil region" evidence="1">
    <location>
        <begin position="412"/>
        <end position="496"/>
    </location>
</feature>
<reference evidence="5 6" key="1">
    <citation type="journal article" date="2023" name="Sci. Data">
        <title>Genome assembly of the Korean intertidal mud-creeper Batillaria attramentaria.</title>
        <authorList>
            <person name="Patra A.K."/>
            <person name="Ho P.T."/>
            <person name="Jun S."/>
            <person name="Lee S.J."/>
            <person name="Kim Y."/>
            <person name="Won Y.J."/>
        </authorList>
    </citation>
    <scope>NUCLEOTIDE SEQUENCE [LARGE SCALE GENOMIC DNA]</scope>
    <source>
        <strain evidence="5">Wonlab-2016</strain>
    </source>
</reference>
<feature type="compositionally biased region" description="Polar residues" evidence="2">
    <location>
        <begin position="273"/>
        <end position="284"/>
    </location>
</feature>
<accession>A0ABD0LS80</accession>
<feature type="compositionally biased region" description="Low complexity" evidence="2">
    <location>
        <begin position="305"/>
        <end position="317"/>
    </location>
</feature>
<evidence type="ECO:0000256" key="2">
    <source>
        <dbReference type="SAM" id="MobiDB-lite"/>
    </source>
</evidence>
<dbReference type="SUPFAM" id="SSF64268">
    <property type="entry name" value="PX domain"/>
    <property type="match status" value="1"/>
</dbReference>
<dbReference type="CDD" id="cd17689">
    <property type="entry name" value="RUN_SNX29"/>
    <property type="match status" value="1"/>
</dbReference>
<evidence type="ECO:0000313" key="6">
    <source>
        <dbReference type="Proteomes" id="UP001519460"/>
    </source>
</evidence>
<feature type="domain" description="RUN" evidence="4">
    <location>
        <begin position="13"/>
        <end position="166"/>
    </location>
</feature>
<dbReference type="Gene3D" id="1.20.58.900">
    <property type="match status" value="1"/>
</dbReference>
<dbReference type="InterPro" id="IPR001683">
    <property type="entry name" value="PX_dom"/>
</dbReference>
<feature type="non-terminal residue" evidence="5">
    <location>
        <position position="718"/>
    </location>
</feature>
<protein>
    <recommendedName>
        <fullName evidence="7">Sorting nexin-29</fullName>
    </recommendedName>
</protein>
<dbReference type="Pfam" id="PF00787">
    <property type="entry name" value="PX"/>
    <property type="match status" value="1"/>
</dbReference>
<dbReference type="SUPFAM" id="SSF140741">
    <property type="entry name" value="RUN domain-like"/>
    <property type="match status" value="1"/>
</dbReference>
<dbReference type="PANTHER" id="PTHR47194:SF3">
    <property type="entry name" value="SORTING NEXIN 29"/>
    <property type="match status" value="1"/>
</dbReference>
<evidence type="ECO:0008006" key="7">
    <source>
        <dbReference type="Google" id="ProtNLM"/>
    </source>
</evidence>
<proteinExistence type="predicted"/>
<dbReference type="InterPro" id="IPR036871">
    <property type="entry name" value="PX_dom_sf"/>
</dbReference>
<dbReference type="CDD" id="cd07277">
    <property type="entry name" value="PX_RUN"/>
    <property type="match status" value="1"/>
</dbReference>
<gene>
    <name evidence="5" type="ORF">BaRGS_00006758</name>
</gene>
<keyword evidence="1" id="KW-0175">Coiled coil</keyword>
<feature type="compositionally biased region" description="Polar residues" evidence="2">
    <location>
        <begin position="295"/>
        <end position="304"/>
    </location>
</feature>